<gene>
    <name evidence="1" type="ORF">H4W34_003073</name>
</gene>
<dbReference type="EMBL" id="JADBDZ010000001">
    <property type="protein sequence ID" value="MBE1533240.1"/>
    <property type="molecule type" value="Genomic_DNA"/>
</dbReference>
<accession>A0ABR9JRN8</accession>
<organism evidence="1 2">
    <name type="scientific">Actinomadura algeriensis</name>
    <dbReference type="NCBI Taxonomy" id="1679523"/>
    <lineage>
        <taxon>Bacteria</taxon>
        <taxon>Bacillati</taxon>
        <taxon>Actinomycetota</taxon>
        <taxon>Actinomycetes</taxon>
        <taxon>Streptosporangiales</taxon>
        <taxon>Thermomonosporaceae</taxon>
        <taxon>Actinomadura</taxon>
    </lineage>
</organism>
<reference evidence="1 2" key="1">
    <citation type="submission" date="2020-10" db="EMBL/GenBank/DDBJ databases">
        <title>Sequencing the genomes of 1000 actinobacteria strains.</title>
        <authorList>
            <person name="Klenk H.-P."/>
        </authorList>
    </citation>
    <scope>NUCLEOTIDE SEQUENCE [LARGE SCALE GENOMIC DNA]</scope>
    <source>
        <strain evidence="1 2">DSM 46744</strain>
    </source>
</reference>
<name>A0ABR9JRN8_9ACTN</name>
<evidence type="ECO:0000313" key="2">
    <source>
        <dbReference type="Proteomes" id="UP000627838"/>
    </source>
</evidence>
<evidence type="ECO:0008006" key="3">
    <source>
        <dbReference type="Google" id="ProtNLM"/>
    </source>
</evidence>
<dbReference type="RefSeq" id="WP_192759822.1">
    <property type="nucleotide sequence ID" value="NZ_JADBDZ010000001.1"/>
</dbReference>
<evidence type="ECO:0000313" key="1">
    <source>
        <dbReference type="EMBL" id="MBE1533240.1"/>
    </source>
</evidence>
<sequence>MDALGRIARRFPLVPRARPACRPLDERIREIADLARAAAEPTTNDRLATAATAQNKAALIASDCGMSDLAHTLSRQHAALYLRTRPLTARTARYALEPLINLARLRIRADAPDTACELLEDLYRAVRTRRSVLISGLKVPLDDLTLEESRDVHGWLWSVVLADGIRAFAGVGRWKDAVAHAERHRGVGHRLLDGRQAAVIAPALSGDRDTAFAMLEQATVSEEWEQAVEACLTLFCYHALSTTPRNADMATVTEYLDHEAKPELMTFRTRTALTTSDLCGDAGDQASRSITRRIIEEALATGDGYVARDLLRHSRCRMLLTESQEKHLSAVVTSAGLGRGHMPNKLYKALIGALKQSEHAIADALTDSSDGVFL</sequence>
<dbReference type="Proteomes" id="UP000627838">
    <property type="component" value="Unassembled WGS sequence"/>
</dbReference>
<comment type="caution">
    <text evidence="1">The sequence shown here is derived from an EMBL/GenBank/DDBJ whole genome shotgun (WGS) entry which is preliminary data.</text>
</comment>
<protein>
    <recommendedName>
        <fullName evidence="3">XRE family transcriptional regulator</fullName>
    </recommendedName>
</protein>
<proteinExistence type="predicted"/>
<keyword evidence="2" id="KW-1185">Reference proteome</keyword>